<protein>
    <submittedName>
        <fullName evidence="3">DNA-binding ferritin-like protein (Dps family)</fullName>
    </submittedName>
</protein>
<organism evidence="3 4">
    <name type="scientific">Cytobacillus purgationiresistens</name>
    <dbReference type="NCBI Taxonomy" id="863449"/>
    <lineage>
        <taxon>Bacteria</taxon>
        <taxon>Bacillati</taxon>
        <taxon>Bacillota</taxon>
        <taxon>Bacilli</taxon>
        <taxon>Bacillales</taxon>
        <taxon>Bacillaceae</taxon>
        <taxon>Cytobacillus</taxon>
    </lineage>
</organism>
<evidence type="ECO:0000256" key="2">
    <source>
        <dbReference type="SAM" id="SignalP"/>
    </source>
</evidence>
<proteinExistence type="predicted"/>
<feature type="signal peptide" evidence="2">
    <location>
        <begin position="1"/>
        <end position="25"/>
    </location>
</feature>
<feature type="chain" id="PRO_5046745195" evidence="2">
    <location>
        <begin position="26"/>
        <end position="143"/>
    </location>
</feature>
<dbReference type="RefSeq" id="WP_307472501.1">
    <property type="nucleotide sequence ID" value="NZ_JAUSUB010000003.1"/>
</dbReference>
<evidence type="ECO:0000313" key="3">
    <source>
        <dbReference type="EMBL" id="MDQ0269154.1"/>
    </source>
</evidence>
<evidence type="ECO:0000313" key="4">
    <source>
        <dbReference type="Proteomes" id="UP001238088"/>
    </source>
</evidence>
<dbReference type="Proteomes" id="UP001238088">
    <property type="component" value="Unassembled WGS sequence"/>
</dbReference>
<name>A0ABU0AD37_9BACI</name>
<keyword evidence="2" id="KW-0732">Signal</keyword>
<gene>
    <name evidence="3" type="ORF">J2S17_001024</name>
</gene>
<keyword evidence="1" id="KW-0175">Coiled coil</keyword>
<comment type="caution">
    <text evidence="3">The sequence shown here is derived from an EMBL/GenBank/DDBJ whole genome shotgun (WGS) entry which is preliminary data.</text>
</comment>
<keyword evidence="4" id="KW-1185">Reference proteome</keyword>
<sequence>MLKKAIVITVAFCFLMGLTAFFAEAYSKSSLFEWANAEMQKNKDVVGQGLNQEVALLNDDLTEKTAQSIDEKNAELSAFLLTSSSETKDTIKNYQGSYLYRLEEKKKELLNQDLSSYEERKKRQINEEMDADIEEYLAELLGQ</sequence>
<accession>A0ABU0AD37</accession>
<evidence type="ECO:0000256" key="1">
    <source>
        <dbReference type="SAM" id="Coils"/>
    </source>
</evidence>
<reference evidence="3 4" key="1">
    <citation type="submission" date="2023-07" db="EMBL/GenBank/DDBJ databases">
        <title>Genomic Encyclopedia of Type Strains, Phase IV (KMG-IV): sequencing the most valuable type-strain genomes for metagenomic binning, comparative biology and taxonomic classification.</title>
        <authorList>
            <person name="Goeker M."/>
        </authorList>
    </citation>
    <scope>NUCLEOTIDE SEQUENCE [LARGE SCALE GENOMIC DNA]</scope>
    <source>
        <strain evidence="3 4">DSM 23494</strain>
    </source>
</reference>
<feature type="coiled-coil region" evidence="1">
    <location>
        <begin position="100"/>
        <end position="127"/>
    </location>
</feature>
<dbReference type="EMBL" id="JAUSUB010000003">
    <property type="protein sequence ID" value="MDQ0269154.1"/>
    <property type="molecule type" value="Genomic_DNA"/>
</dbReference>